<dbReference type="Proteomes" id="UP000183832">
    <property type="component" value="Unassembled WGS sequence"/>
</dbReference>
<accession>A0A1J1IB02</accession>
<gene>
    <name evidence="1" type="ORF">CLUMA_CG010805</name>
</gene>
<protein>
    <submittedName>
        <fullName evidence="1">CLUMA_CG010805, isoform A</fullName>
    </submittedName>
</protein>
<evidence type="ECO:0000313" key="1">
    <source>
        <dbReference type="EMBL" id="CRK97416.1"/>
    </source>
</evidence>
<dbReference type="AlphaFoldDB" id="A0A1J1IB02"/>
<name>A0A1J1IB02_9DIPT</name>
<organism evidence="1 2">
    <name type="scientific">Clunio marinus</name>
    <dbReference type="NCBI Taxonomy" id="568069"/>
    <lineage>
        <taxon>Eukaryota</taxon>
        <taxon>Metazoa</taxon>
        <taxon>Ecdysozoa</taxon>
        <taxon>Arthropoda</taxon>
        <taxon>Hexapoda</taxon>
        <taxon>Insecta</taxon>
        <taxon>Pterygota</taxon>
        <taxon>Neoptera</taxon>
        <taxon>Endopterygota</taxon>
        <taxon>Diptera</taxon>
        <taxon>Nematocera</taxon>
        <taxon>Chironomoidea</taxon>
        <taxon>Chironomidae</taxon>
        <taxon>Clunio</taxon>
    </lineage>
</organism>
<sequence>MRKGREKRPKKNINLNNMEYFVSLFVMRLRIISTTHLDEQKILKESFVFNMKEFLLKKSELTQLDVGSIARQCKEKSNAQK</sequence>
<reference evidence="1 2" key="1">
    <citation type="submission" date="2015-04" db="EMBL/GenBank/DDBJ databases">
        <authorList>
            <person name="Syromyatnikov M.Y."/>
            <person name="Popov V.N."/>
        </authorList>
    </citation>
    <scope>NUCLEOTIDE SEQUENCE [LARGE SCALE GENOMIC DNA]</scope>
</reference>
<proteinExistence type="predicted"/>
<keyword evidence="2" id="KW-1185">Reference proteome</keyword>
<evidence type="ECO:0000313" key="2">
    <source>
        <dbReference type="Proteomes" id="UP000183832"/>
    </source>
</evidence>
<dbReference type="EMBL" id="CVRI01000047">
    <property type="protein sequence ID" value="CRK97416.1"/>
    <property type="molecule type" value="Genomic_DNA"/>
</dbReference>